<comment type="similarity">
    <text evidence="7">Belongs to the RMDN family.</text>
</comment>
<dbReference type="InterPro" id="IPR011990">
    <property type="entry name" value="TPR-like_helical_dom_sf"/>
</dbReference>
<accession>E6ZI84</accession>
<dbReference type="GeneTree" id="ENSGT00950000182992"/>
<evidence type="ECO:0000313" key="13">
    <source>
        <dbReference type="Proteomes" id="UP000694389"/>
    </source>
</evidence>
<proteinExistence type="inferred from homology"/>
<keyword evidence="3" id="KW-0963">Cytoplasm</keyword>
<evidence type="ECO:0000256" key="1">
    <source>
        <dbReference type="ARBA" id="ARBA00004245"/>
    </source>
</evidence>
<reference evidence="11" key="3">
    <citation type="journal article" date="2011" name="Mar. Genomics">
        <title>Comparative analysis of intronless genes in teleost fish genomes: Insights into their evolution and molecular function.</title>
        <authorList>
            <person name="Tine M."/>
            <person name="Kuhl H."/>
            <person name="Beck A."/>
            <person name="Bargelloni L."/>
            <person name="Reinhardt R."/>
        </authorList>
    </citation>
    <scope>NUCLEOTIDE SEQUENCE</scope>
</reference>
<dbReference type="GO" id="GO:0097431">
    <property type="term" value="C:mitotic spindle pole"/>
    <property type="evidence" value="ECO:0007669"/>
    <property type="project" value="TreeGrafter"/>
</dbReference>
<keyword evidence="6" id="KW-0206">Cytoskeleton</keyword>
<dbReference type="GO" id="GO:0008017">
    <property type="term" value="F:microtubule binding"/>
    <property type="evidence" value="ECO:0007669"/>
    <property type="project" value="TreeGrafter"/>
</dbReference>
<dbReference type="PROSITE" id="PS50005">
    <property type="entry name" value="TPR"/>
    <property type="match status" value="1"/>
</dbReference>
<keyword evidence="4" id="KW-0677">Repeat</keyword>
<evidence type="ECO:0000256" key="9">
    <source>
        <dbReference type="ARBA" id="ARBA00041958"/>
    </source>
</evidence>
<reference evidence="12" key="4">
    <citation type="submission" date="2025-05" db="UniProtKB">
        <authorList>
            <consortium name="Ensembl"/>
        </authorList>
    </citation>
    <scope>IDENTIFICATION</scope>
</reference>
<dbReference type="Pfam" id="PF21033">
    <property type="entry name" value="RMD1-3"/>
    <property type="match status" value="1"/>
</dbReference>
<evidence type="ECO:0000256" key="3">
    <source>
        <dbReference type="ARBA" id="ARBA00022490"/>
    </source>
</evidence>
<dbReference type="PANTHER" id="PTHR16056:SF16">
    <property type="entry name" value="REGULATOR OF MICROTUBULE DYNAMICS PROTEIN 1"/>
    <property type="match status" value="1"/>
</dbReference>
<evidence type="ECO:0000256" key="7">
    <source>
        <dbReference type="ARBA" id="ARBA00038360"/>
    </source>
</evidence>
<dbReference type="InterPro" id="IPR049039">
    <property type="entry name" value="RMD1-3_a_helical_rpt"/>
</dbReference>
<dbReference type="SUPFAM" id="SSF48452">
    <property type="entry name" value="TPR-like"/>
    <property type="match status" value="1"/>
</dbReference>
<dbReference type="EMBL" id="FQ310508">
    <property type="protein sequence ID" value="CBN81768.1"/>
    <property type="molecule type" value="Genomic_DNA"/>
</dbReference>
<dbReference type="AlphaFoldDB" id="E6ZI84"/>
<evidence type="ECO:0000256" key="5">
    <source>
        <dbReference type="ARBA" id="ARBA00022803"/>
    </source>
</evidence>
<gene>
    <name evidence="11" type="primary">FAM82B</name>
    <name evidence="12" type="synonym">rmdn1</name>
    <name evidence="11" type="ORF">DLA_XVIII00260</name>
</gene>
<protein>
    <recommendedName>
        <fullName evidence="8">Regulator of microtubule dynamics protein 1</fullName>
    </recommendedName>
    <alternativeName>
        <fullName evidence="9">Protein FAM82B</fullName>
    </alternativeName>
</protein>
<evidence type="ECO:0000256" key="8">
    <source>
        <dbReference type="ARBA" id="ARBA00039966"/>
    </source>
</evidence>
<comment type="subunit">
    <text evidence="2">Interacts with microtubules.</text>
</comment>
<dbReference type="PANTHER" id="PTHR16056">
    <property type="entry name" value="REGULATOR OF MICROTUBULE DYNAMICS PROTEIN"/>
    <property type="match status" value="1"/>
</dbReference>
<dbReference type="Proteomes" id="UP000694389">
    <property type="component" value="Unassembled WGS sequence"/>
</dbReference>
<dbReference type="Gene3D" id="1.25.40.10">
    <property type="entry name" value="Tetratricopeptide repeat domain"/>
    <property type="match status" value="1"/>
</dbReference>
<dbReference type="Ensembl" id="ENSDLAT00005046020.2">
    <property type="protein sequence ID" value="ENSDLAP00005043070.1"/>
    <property type="gene ID" value="ENSDLAG00005019218.2"/>
</dbReference>
<dbReference type="InterPro" id="IPR019734">
    <property type="entry name" value="TPR_rpt"/>
</dbReference>
<comment type="subcellular location">
    <subcellularLocation>
        <location evidence="1">Cytoplasm</location>
        <location evidence="1">Cytoskeleton</location>
    </subcellularLocation>
</comment>
<evidence type="ECO:0000313" key="12">
    <source>
        <dbReference type="Ensembl" id="ENSDLAP00005043070.1"/>
    </source>
</evidence>
<name>E6ZI84_DICLA</name>
<evidence type="ECO:0000256" key="6">
    <source>
        <dbReference type="ARBA" id="ARBA00023212"/>
    </source>
</evidence>
<evidence type="ECO:0000256" key="4">
    <source>
        <dbReference type="ARBA" id="ARBA00022737"/>
    </source>
</evidence>
<evidence type="ECO:0000256" key="10">
    <source>
        <dbReference type="PROSITE-ProRule" id="PRU00339"/>
    </source>
</evidence>
<keyword evidence="5 10" id="KW-0802">TPR repeat</keyword>
<organism evidence="11">
    <name type="scientific">Dicentrarchus labrax</name>
    <name type="common">European seabass</name>
    <name type="synonym">Morone labrax</name>
    <dbReference type="NCBI Taxonomy" id="13489"/>
    <lineage>
        <taxon>Eukaryota</taxon>
        <taxon>Metazoa</taxon>
        <taxon>Chordata</taxon>
        <taxon>Craniata</taxon>
        <taxon>Vertebrata</taxon>
        <taxon>Euteleostomi</taxon>
        <taxon>Actinopterygii</taxon>
        <taxon>Neopterygii</taxon>
        <taxon>Teleostei</taxon>
        <taxon>Neoteleostei</taxon>
        <taxon>Acanthomorphata</taxon>
        <taxon>Eupercaria</taxon>
        <taxon>Moronidae</taxon>
        <taxon>Dicentrarchus</taxon>
    </lineage>
</organism>
<evidence type="ECO:0000256" key="2">
    <source>
        <dbReference type="ARBA" id="ARBA00011375"/>
    </source>
</evidence>
<reference evidence="11" key="1">
    <citation type="journal article" date="2011" name="Comp. Biochem. Physiol. Part D Genomics Proteomics">
        <title>Analysis of single nucleotide polymorphisms in three chromosomes of European sea bass Dicentrarchus labrax.</title>
        <authorList>
            <person name="Kuhl H."/>
            <person name="Tine M."/>
            <person name="Hecht J."/>
            <person name="Knaust F."/>
            <person name="Reinhardt R."/>
        </authorList>
    </citation>
    <scope>NUCLEOTIDE SEQUENCE</scope>
</reference>
<dbReference type="OrthoDB" id="69711at2759"/>
<dbReference type="GO" id="GO:0005876">
    <property type="term" value="C:spindle microtubule"/>
    <property type="evidence" value="ECO:0007669"/>
    <property type="project" value="TreeGrafter"/>
</dbReference>
<feature type="repeat" description="TPR" evidence="10">
    <location>
        <begin position="261"/>
        <end position="294"/>
    </location>
</feature>
<keyword evidence="13" id="KW-1185">Reference proteome</keyword>
<sequence>MAGVVLRRCVSTLLSTSGAKSIGTRGTRGTRGTSSYYRTALRRTATALTSGRAAFLLGIPTLSCLGYEAYHRVQSSAVVHALEKEEVLEQADYLYSSAESEKLYQLLLQYKDSDDADFLWRLARASRDLSLLPNMEAGRKKQLVFEAFEYAKKALEKDDENFSAHKWYAVCLSDVGDYEGVKVKIGNSYIIREHLERAIKLNPSDATSLHILGYWCFAFAELPWYQRKVAAVIFSSPPTSTYEEALEFFLKAEEVDPNFYSKNLVMLGKTYMAMNDKQKALLWLTKAKEYPPHTHEDKEVHKEAVDLLKKLG</sequence>
<evidence type="ECO:0000313" key="11">
    <source>
        <dbReference type="EMBL" id="CBN81768.1"/>
    </source>
</evidence>
<reference evidence="11" key="2">
    <citation type="journal article" date="2011" name="Genomics">
        <title>Directed sequencing and annotation of three Dicentrarchus labrax L. chromosomes by applying Sanger- and pyrosequencing technologies on pooled DNA of comparatively mapped BAC clones.</title>
        <authorList>
            <person name="Kuhl H."/>
            <person name="Tine M."/>
            <person name="Beck A."/>
            <person name="Timmermann B."/>
            <person name="Kodira C."/>
            <person name="Reinhardt R."/>
        </authorList>
    </citation>
    <scope>NUCLEOTIDE SEQUENCE</scope>
</reference>
<dbReference type="GO" id="GO:0005739">
    <property type="term" value="C:mitochondrion"/>
    <property type="evidence" value="ECO:0007669"/>
    <property type="project" value="TreeGrafter"/>
</dbReference>
<dbReference type="OMA" id="KDVEILW"/>